<dbReference type="GeneTree" id="ENSGT00940000158212"/>
<reference evidence="2" key="1">
    <citation type="submission" date="2025-08" db="UniProtKB">
        <authorList>
            <consortium name="Ensembl"/>
        </authorList>
    </citation>
    <scope>IDENTIFICATION</scope>
</reference>
<name>A0A8C9XWA3_SANLU</name>
<dbReference type="Pfam" id="PF06482">
    <property type="entry name" value="Endostatin"/>
    <property type="match status" value="1"/>
</dbReference>
<dbReference type="InterPro" id="IPR016187">
    <property type="entry name" value="CTDL_fold"/>
</dbReference>
<sequence length="205" mass="23222">RGRGRGGRMTKRTRLVSYSGLTLIRCFLSFQLNLVALNQPHSGDMMGLDVADRMCYEQAKAMGLAPNYRAFISSQRQDLVHVVFPGFRETLPVTNLRVSLLYVMFMNWRSIFNGDGGPLDARKPIYSFDGRDVLADPFWPQKSIWHGSTSRGFRVVDKHCETWRADHMSVMGQSSSLTSGLLLGQHTRSCSNQYIILCIETHKNS</sequence>
<accession>A0A8C9XWA3</accession>
<proteinExistence type="predicted"/>
<dbReference type="Gene3D" id="3.10.100.10">
    <property type="entry name" value="Mannose-Binding Protein A, subunit A"/>
    <property type="match status" value="1"/>
</dbReference>
<evidence type="ECO:0000313" key="2">
    <source>
        <dbReference type="Ensembl" id="ENSSLUP00000016926.1"/>
    </source>
</evidence>
<dbReference type="Proteomes" id="UP000694568">
    <property type="component" value="Unplaced"/>
</dbReference>
<dbReference type="InterPro" id="IPR016186">
    <property type="entry name" value="C-type_lectin-like/link_sf"/>
</dbReference>
<evidence type="ECO:0000313" key="3">
    <source>
        <dbReference type="Proteomes" id="UP000694568"/>
    </source>
</evidence>
<feature type="domain" description="Collagenase NC10/endostatin" evidence="1">
    <location>
        <begin position="32"/>
        <end position="201"/>
    </location>
</feature>
<dbReference type="SUPFAM" id="SSF56436">
    <property type="entry name" value="C-type lectin-like"/>
    <property type="match status" value="1"/>
</dbReference>
<protein>
    <recommendedName>
        <fullName evidence="1">Collagenase NC10/endostatin domain-containing protein</fullName>
    </recommendedName>
</protein>
<organism evidence="2 3">
    <name type="scientific">Sander lucioperca</name>
    <name type="common">Pike-perch</name>
    <name type="synonym">Perca lucioperca</name>
    <dbReference type="NCBI Taxonomy" id="283035"/>
    <lineage>
        <taxon>Eukaryota</taxon>
        <taxon>Metazoa</taxon>
        <taxon>Chordata</taxon>
        <taxon>Craniata</taxon>
        <taxon>Vertebrata</taxon>
        <taxon>Euteleostomi</taxon>
        <taxon>Actinopterygii</taxon>
        <taxon>Neopterygii</taxon>
        <taxon>Teleostei</taxon>
        <taxon>Neoteleostei</taxon>
        <taxon>Acanthomorphata</taxon>
        <taxon>Eupercaria</taxon>
        <taxon>Perciformes</taxon>
        <taxon>Percoidei</taxon>
        <taxon>Percidae</taxon>
        <taxon>Luciopercinae</taxon>
        <taxon>Sander</taxon>
    </lineage>
</organism>
<dbReference type="AlphaFoldDB" id="A0A8C9XWA3"/>
<evidence type="ECO:0000259" key="1">
    <source>
        <dbReference type="Pfam" id="PF06482"/>
    </source>
</evidence>
<keyword evidence="3" id="KW-1185">Reference proteome</keyword>
<dbReference type="Ensembl" id="ENSSLUT00000017480.1">
    <property type="protein sequence ID" value="ENSSLUP00000016926.1"/>
    <property type="gene ID" value="ENSSLUG00000007932.1"/>
</dbReference>
<dbReference type="InterPro" id="IPR010515">
    <property type="entry name" value="Collagenase_NC10/endostatin"/>
</dbReference>
<reference evidence="2" key="2">
    <citation type="submission" date="2025-09" db="UniProtKB">
        <authorList>
            <consortium name="Ensembl"/>
        </authorList>
    </citation>
    <scope>IDENTIFICATION</scope>
</reference>